<accession>A0A2N3RBL7</accession>
<organism evidence="2 3">
    <name type="scientific">Bifidobacterium asteroides</name>
    <dbReference type="NCBI Taxonomy" id="1684"/>
    <lineage>
        <taxon>Bacteria</taxon>
        <taxon>Bacillati</taxon>
        <taxon>Actinomycetota</taxon>
        <taxon>Actinomycetes</taxon>
        <taxon>Bifidobacteriales</taxon>
        <taxon>Bifidobacteriaceae</taxon>
        <taxon>Bifidobacterium</taxon>
    </lineage>
</organism>
<dbReference type="Pfam" id="PF07687">
    <property type="entry name" value="M20_dimer"/>
    <property type="match status" value="1"/>
</dbReference>
<keyword evidence="2" id="KW-0378">Hydrolase</keyword>
<dbReference type="GO" id="GO:0016805">
    <property type="term" value="F:dipeptidase activity"/>
    <property type="evidence" value="ECO:0007669"/>
    <property type="project" value="TreeGrafter"/>
</dbReference>
<dbReference type="Gene3D" id="3.30.70.360">
    <property type="match status" value="1"/>
</dbReference>
<comment type="caution">
    <text evidence="2">The sequence shown here is derived from an EMBL/GenBank/DDBJ whole genome shotgun (WGS) entry which is preliminary data.</text>
</comment>
<dbReference type="EMBL" id="PCHJ01000012">
    <property type="protein sequence ID" value="PKV09883.1"/>
    <property type="molecule type" value="Genomic_DNA"/>
</dbReference>
<evidence type="ECO:0000259" key="1">
    <source>
        <dbReference type="Pfam" id="PF07687"/>
    </source>
</evidence>
<dbReference type="AlphaFoldDB" id="A0A2N3RBL7"/>
<evidence type="ECO:0000313" key="2">
    <source>
        <dbReference type="EMBL" id="PKV09883.1"/>
    </source>
</evidence>
<dbReference type="SUPFAM" id="SSF55031">
    <property type="entry name" value="Bacterial exopeptidase dimerisation domain"/>
    <property type="match status" value="1"/>
</dbReference>
<sequence>MSAVEISAANETKESTGVDDKQRIMQIIEDKSQEFIEAADHIWGTPETRFAVKESVQQHYQVLEQEGFEIEKGVGHMDYAYVATWGSGRPVIGITGEYDALGGLSQVADLGEHKPLVEGGNGQGCGHNILGMAAVAAGVGIKTFMQEKGLKGTIKVFGCPAEESGYGKAFMARDGVFDGLDLALSWHPSDVTQAWGSSSLAVLQAYFDFTGVPAHAAAAPELGRSALDAAELMNVGVQFLREHMIDAARVHYAFIDAGGESANVVQSHARLYYFVRAPRMDQAQDLFKRVEKIAQGAALMTETQVKEEFDAACYNFIPNHPLTEAIDRNLDLVGPLPLDQQELDYERRYTDTVPEAGKQRVLSRTKEAFPDLTDEEVRKMAESTMALKKYPLAFTDTASGSTDVGDVSWQTPTAQFSGGFEPQGTSAHSWQWAANGKSSVAHKGLLAAGKTLALTAYDAFTNPDLVKAAKEDFDKTFAGQEYKVVIPDDVMPH</sequence>
<dbReference type="InterPro" id="IPR036264">
    <property type="entry name" value="Bact_exopeptidase_dim_dom"/>
</dbReference>
<dbReference type="InterPro" id="IPR011650">
    <property type="entry name" value="Peptidase_M20_dimer"/>
</dbReference>
<proteinExistence type="predicted"/>
<dbReference type="FunFam" id="3.30.70.360:FF:000004">
    <property type="entry name" value="Peptidase M20 domain-containing protein 2"/>
    <property type="match status" value="1"/>
</dbReference>
<dbReference type="Pfam" id="PF01546">
    <property type="entry name" value="Peptidase_M20"/>
    <property type="match status" value="1"/>
</dbReference>
<dbReference type="PANTHER" id="PTHR30575">
    <property type="entry name" value="PEPTIDASE M20"/>
    <property type="match status" value="1"/>
</dbReference>
<name>A0A2N3RBL7_9BIFI</name>
<dbReference type="InterPro" id="IPR017439">
    <property type="entry name" value="Amidohydrolase"/>
</dbReference>
<evidence type="ECO:0000313" key="3">
    <source>
        <dbReference type="Proteomes" id="UP000233731"/>
    </source>
</evidence>
<dbReference type="PIRSF" id="PIRSF037227">
    <property type="entry name" value="Aminobenzoyl-glu_utiliz_pB"/>
    <property type="match status" value="1"/>
</dbReference>
<reference evidence="2 3" key="1">
    <citation type="submission" date="2017-10" db="EMBL/GenBank/DDBJ databases">
        <title>Bifidobacterium genomics.</title>
        <authorList>
            <person name="Lugli G.A."/>
            <person name="Milani C."/>
            <person name="Mancabelli L."/>
        </authorList>
    </citation>
    <scope>NUCLEOTIDE SEQUENCE [LARGE SCALE GENOMIC DNA]</scope>
    <source>
        <strain evidence="2 3">1460B</strain>
    </source>
</reference>
<protein>
    <submittedName>
        <fullName evidence="2">Amidohydrolase</fullName>
    </submittedName>
</protein>
<gene>
    <name evidence="2" type="ORF">CQR44_0435</name>
</gene>
<dbReference type="SUPFAM" id="SSF53187">
    <property type="entry name" value="Zn-dependent exopeptidases"/>
    <property type="match status" value="1"/>
</dbReference>
<dbReference type="PANTHER" id="PTHR30575:SF0">
    <property type="entry name" value="XAA-ARG DIPEPTIDASE"/>
    <property type="match status" value="1"/>
</dbReference>
<dbReference type="InterPro" id="IPR002933">
    <property type="entry name" value="Peptidase_M20"/>
</dbReference>
<dbReference type="Gene3D" id="3.40.630.10">
    <property type="entry name" value="Zn peptidases"/>
    <property type="match status" value="2"/>
</dbReference>
<feature type="domain" description="Peptidase M20 dimerisation" evidence="1">
    <location>
        <begin position="205"/>
        <end position="295"/>
    </location>
</feature>
<dbReference type="InterPro" id="IPR017145">
    <property type="entry name" value="Aminobenzoyl-glu_utiliz_pB"/>
</dbReference>
<dbReference type="GO" id="GO:0071713">
    <property type="term" value="F:para-aminobenzoyl-glutamate hydrolase activity"/>
    <property type="evidence" value="ECO:0007669"/>
    <property type="project" value="TreeGrafter"/>
</dbReference>
<dbReference type="NCBIfam" id="TIGR01891">
    <property type="entry name" value="amidohydrolases"/>
    <property type="match status" value="1"/>
</dbReference>
<dbReference type="Proteomes" id="UP000233731">
    <property type="component" value="Unassembled WGS sequence"/>
</dbReference>
<dbReference type="GO" id="GO:0005737">
    <property type="term" value="C:cytoplasm"/>
    <property type="evidence" value="ECO:0007669"/>
    <property type="project" value="TreeGrafter"/>
</dbReference>
<dbReference type="GO" id="GO:0046657">
    <property type="term" value="P:folic acid catabolic process"/>
    <property type="evidence" value="ECO:0007669"/>
    <property type="project" value="TreeGrafter"/>
</dbReference>
<dbReference type="InterPro" id="IPR052030">
    <property type="entry name" value="Peptidase_M20/M20A_hydrolases"/>
</dbReference>